<evidence type="ECO:0000256" key="13">
    <source>
        <dbReference type="SAM" id="MobiDB-lite"/>
    </source>
</evidence>
<evidence type="ECO:0000256" key="8">
    <source>
        <dbReference type="ARBA" id="ARBA00022824"/>
    </source>
</evidence>
<feature type="transmembrane region" description="Helical" evidence="12">
    <location>
        <begin position="292"/>
        <end position="310"/>
    </location>
</feature>
<evidence type="ECO:0000256" key="7">
    <source>
        <dbReference type="ARBA" id="ARBA00022692"/>
    </source>
</evidence>
<evidence type="ECO:0000256" key="9">
    <source>
        <dbReference type="ARBA" id="ARBA00022989"/>
    </source>
</evidence>
<dbReference type="GO" id="GO:0006506">
    <property type="term" value="P:GPI anchor biosynthetic process"/>
    <property type="evidence" value="ECO:0007669"/>
    <property type="project" value="UniProtKB-UniPathway"/>
</dbReference>
<comment type="similarity">
    <text evidence="3">Belongs to the glycosyltransferase 22 family. PIGB subfamily.</text>
</comment>
<accession>A0A1E4RLE6</accession>
<dbReference type="PANTHER" id="PTHR22760">
    <property type="entry name" value="GLYCOSYLTRANSFERASE"/>
    <property type="match status" value="1"/>
</dbReference>
<dbReference type="OrthoDB" id="416834at2759"/>
<evidence type="ECO:0000313" key="15">
    <source>
        <dbReference type="Proteomes" id="UP000095085"/>
    </source>
</evidence>
<dbReference type="GeneID" id="30996773"/>
<gene>
    <name evidence="14" type="ORF">HYPBUDRAFT_156650</name>
</gene>
<evidence type="ECO:0000256" key="2">
    <source>
        <dbReference type="ARBA" id="ARBA00004687"/>
    </source>
</evidence>
<sequence>MNKRLSLIQLIIIIFPIRLFNALTLKTYFQPDEYYQCLEVAHRLVFGTGYITWEWREELRSGLHPLIYAIGYQITKYLPEKWESDLVVITPKVMGAIIATISEVGQYKFVLNYTENNYYMGQLVMWLSIMNPFNMYFITRSFSNGFEMCLISLGLSFWPWNYRLDYRRLSISCFIGFMSILIRPTNGIIWGFLGVEFLMRKYPVEPFSKLIKLVGVLIIEFGFVLGINIGIDYYFYKVITIPIYNFFEFNVIKNLSIFYGVAPWHFHIFQSIPILLMTYLPFFLHSFTLKRYRNLHQLVLIVVIGFLMISHKEFRFLYPIQPILILLVAGSINQLQNIKILVYGIILINILIGIFFTQIHERGVIDVVNLIKEDSSIKSVGILTPCHSTPWQSHLHRKDLEFNQKTIWSLTCEPPLHLTKGNLETILNYRDESDQFYDNPIGFIESKLPQISEPKADSMQKSPGNKQDRISGEIETAQTTDSSLSPKQFLRDNQDSRSRNRFGAEMPNPTLDFDLQQSENQQSEPQQKTNFQWPQRLIIFAPLESFMDEILAGHYTKCHRLFNLYFHWDNRRNGDIIVYCKNE</sequence>
<feature type="transmembrane region" description="Helical" evidence="12">
    <location>
        <begin position="210"/>
        <end position="236"/>
    </location>
</feature>
<dbReference type="UniPathway" id="UPA00196"/>
<feature type="transmembrane region" description="Helical" evidence="12">
    <location>
        <begin position="256"/>
        <end position="280"/>
    </location>
</feature>
<dbReference type="RefSeq" id="XP_020077002.1">
    <property type="nucleotide sequence ID" value="XM_020222224.1"/>
</dbReference>
<keyword evidence="4" id="KW-0337">GPI-anchor biosynthesis</keyword>
<evidence type="ECO:0000256" key="10">
    <source>
        <dbReference type="ARBA" id="ARBA00023136"/>
    </source>
</evidence>
<organism evidence="14 15">
    <name type="scientific">Hyphopichia burtonii NRRL Y-1933</name>
    <dbReference type="NCBI Taxonomy" id="984485"/>
    <lineage>
        <taxon>Eukaryota</taxon>
        <taxon>Fungi</taxon>
        <taxon>Dikarya</taxon>
        <taxon>Ascomycota</taxon>
        <taxon>Saccharomycotina</taxon>
        <taxon>Pichiomycetes</taxon>
        <taxon>Debaryomycetaceae</taxon>
        <taxon>Hyphopichia</taxon>
    </lineage>
</organism>
<name>A0A1E4RLE6_9ASCO</name>
<feature type="transmembrane region" description="Helical" evidence="12">
    <location>
        <begin position="340"/>
        <end position="359"/>
    </location>
</feature>
<keyword evidence="7 12" id="KW-0812">Transmembrane</keyword>
<dbReference type="AlphaFoldDB" id="A0A1E4RLE6"/>
<dbReference type="InterPro" id="IPR005599">
    <property type="entry name" value="GPI_mannosylTrfase"/>
</dbReference>
<evidence type="ECO:0000256" key="6">
    <source>
        <dbReference type="ARBA" id="ARBA00022679"/>
    </source>
</evidence>
<keyword evidence="15" id="KW-1185">Reference proteome</keyword>
<feature type="compositionally biased region" description="Polar residues" evidence="13">
    <location>
        <begin position="476"/>
        <end position="486"/>
    </location>
</feature>
<proteinExistence type="inferred from homology"/>
<feature type="transmembrane region" description="Helical" evidence="12">
    <location>
        <begin position="316"/>
        <end position="333"/>
    </location>
</feature>
<dbReference type="EC" id="2.4.1.-" evidence="12"/>
<comment type="subcellular location">
    <subcellularLocation>
        <location evidence="1 12">Endoplasmic reticulum membrane</location>
        <topology evidence="1 12">Multi-pass membrane protein</topology>
    </subcellularLocation>
</comment>
<dbReference type="PANTHER" id="PTHR22760:SF4">
    <property type="entry name" value="GPI MANNOSYLTRANSFERASE 3"/>
    <property type="match status" value="1"/>
</dbReference>
<keyword evidence="10 12" id="KW-0472">Membrane</keyword>
<evidence type="ECO:0000313" key="14">
    <source>
        <dbReference type="EMBL" id="ODV67935.1"/>
    </source>
</evidence>
<evidence type="ECO:0000256" key="3">
    <source>
        <dbReference type="ARBA" id="ARBA00006065"/>
    </source>
</evidence>
<comment type="function">
    <text evidence="11">Mannosyltransferase involved in glycosylphosphatidylinositol-anchor biosynthesis. Transfers the third mannose to Man2-GlcN-acyl-PI during GPI precursor assembly.</text>
</comment>
<dbReference type="STRING" id="984485.A0A1E4RLE6"/>
<feature type="transmembrane region" description="Helical" evidence="12">
    <location>
        <begin position="145"/>
        <end position="162"/>
    </location>
</feature>
<evidence type="ECO:0000256" key="1">
    <source>
        <dbReference type="ARBA" id="ARBA00004477"/>
    </source>
</evidence>
<dbReference type="EMBL" id="KV454540">
    <property type="protein sequence ID" value="ODV67935.1"/>
    <property type="molecule type" value="Genomic_DNA"/>
</dbReference>
<dbReference type="GO" id="GO:0000026">
    <property type="term" value="F:alpha-1,2-mannosyltransferase activity"/>
    <property type="evidence" value="ECO:0007669"/>
    <property type="project" value="EnsemblFungi"/>
</dbReference>
<feature type="region of interest" description="Disordered" evidence="13">
    <location>
        <begin position="475"/>
        <end position="512"/>
    </location>
</feature>
<keyword evidence="6" id="KW-0808">Transferase</keyword>
<protein>
    <recommendedName>
        <fullName evidence="12">Mannosyltransferase</fullName>
        <ecNumber evidence="12">2.4.1.-</ecNumber>
    </recommendedName>
</protein>
<keyword evidence="5 12" id="KW-0328">Glycosyltransferase</keyword>
<evidence type="ECO:0000256" key="11">
    <source>
        <dbReference type="ARBA" id="ARBA00024708"/>
    </source>
</evidence>
<evidence type="ECO:0000256" key="5">
    <source>
        <dbReference type="ARBA" id="ARBA00022676"/>
    </source>
</evidence>
<comment type="pathway">
    <text evidence="2">Glycolipid biosynthesis; glycosylphosphatidylinositol-anchor biosynthesis.</text>
</comment>
<feature type="transmembrane region" description="Helical" evidence="12">
    <location>
        <begin position="174"/>
        <end position="198"/>
    </location>
</feature>
<evidence type="ECO:0000256" key="12">
    <source>
        <dbReference type="RuleBase" id="RU363075"/>
    </source>
</evidence>
<keyword evidence="8 12" id="KW-0256">Endoplasmic reticulum</keyword>
<evidence type="ECO:0000256" key="4">
    <source>
        <dbReference type="ARBA" id="ARBA00022502"/>
    </source>
</evidence>
<feature type="compositionally biased region" description="Basic and acidic residues" evidence="13">
    <location>
        <begin position="489"/>
        <end position="498"/>
    </location>
</feature>
<dbReference type="Proteomes" id="UP000095085">
    <property type="component" value="Unassembled WGS sequence"/>
</dbReference>
<reference evidence="15" key="1">
    <citation type="submission" date="2016-05" db="EMBL/GenBank/DDBJ databases">
        <title>Comparative genomics of biotechnologically important yeasts.</title>
        <authorList>
            <consortium name="DOE Joint Genome Institute"/>
            <person name="Riley R."/>
            <person name="Haridas S."/>
            <person name="Wolfe K.H."/>
            <person name="Lopes M.R."/>
            <person name="Hittinger C.T."/>
            <person name="Goker M."/>
            <person name="Salamov A."/>
            <person name="Wisecaver J."/>
            <person name="Long T.M."/>
            <person name="Aerts A.L."/>
            <person name="Barry K."/>
            <person name="Choi C."/>
            <person name="Clum A."/>
            <person name="Coughlan A.Y."/>
            <person name="Deshpande S."/>
            <person name="Douglass A.P."/>
            <person name="Hanson S.J."/>
            <person name="Klenk H.-P."/>
            <person name="Labutti K."/>
            <person name="Lapidus A."/>
            <person name="Lindquist E."/>
            <person name="Lipzen A."/>
            <person name="Meier-Kolthoff J.P."/>
            <person name="Ohm R.A."/>
            <person name="Otillar R.P."/>
            <person name="Pangilinan J."/>
            <person name="Peng Y."/>
            <person name="Rokas A."/>
            <person name="Rosa C.A."/>
            <person name="Scheuner C."/>
            <person name="Sibirny A.A."/>
            <person name="Slot J.C."/>
            <person name="Stielow J.B."/>
            <person name="Sun H."/>
            <person name="Kurtzman C.P."/>
            <person name="Blackwell M."/>
            <person name="Grigoriev I.V."/>
            <person name="Jeffries T.W."/>
        </authorList>
    </citation>
    <scope>NUCLEOTIDE SEQUENCE [LARGE SCALE GENOMIC DNA]</scope>
    <source>
        <strain evidence="15">NRRL Y-1933</strain>
    </source>
</reference>
<keyword evidence="9 12" id="KW-1133">Transmembrane helix</keyword>
<dbReference type="GO" id="GO:0005789">
    <property type="term" value="C:endoplasmic reticulum membrane"/>
    <property type="evidence" value="ECO:0007669"/>
    <property type="project" value="UniProtKB-SubCell"/>
</dbReference>
<dbReference type="Pfam" id="PF03901">
    <property type="entry name" value="Glyco_transf_22"/>
    <property type="match status" value="1"/>
</dbReference>